<keyword evidence="3" id="KW-1185">Reference proteome</keyword>
<protein>
    <submittedName>
        <fullName evidence="2">Uncharacterized protein</fullName>
    </submittedName>
</protein>
<keyword evidence="1" id="KW-0812">Transmembrane</keyword>
<dbReference type="Proteomes" id="UP000250235">
    <property type="component" value="Unassembled WGS sequence"/>
</dbReference>
<evidence type="ECO:0000313" key="2">
    <source>
        <dbReference type="EMBL" id="KZT76803.1"/>
    </source>
</evidence>
<dbReference type="EMBL" id="KV091955">
    <property type="protein sequence ID" value="KZT76803.1"/>
    <property type="molecule type" value="Genomic_DNA"/>
</dbReference>
<proteinExistence type="predicted"/>
<accession>A0A2Z7A176</accession>
<organism evidence="2 3">
    <name type="scientific">Dorcoceras hygrometricum</name>
    <dbReference type="NCBI Taxonomy" id="472368"/>
    <lineage>
        <taxon>Eukaryota</taxon>
        <taxon>Viridiplantae</taxon>
        <taxon>Streptophyta</taxon>
        <taxon>Embryophyta</taxon>
        <taxon>Tracheophyta</taxon>
        <taxon>Spermatophyta</taxon>
        <taxon>Magnoliopsida</taxon>
        <taxon>eudicotyledons</taxon>
        <taxon>Gunneridae</taxon>
        <taxon>Pentapetalae</taxon>
        <taxon>asterids</taxon>
        <taxon>lamiids</taxon>
        <taxon>Lamiales</taxon>
        <taxon>Gesneriaceae</taxon>
        <taxon>Didymocarpoideae</taxon>
        <taxon>Trichosporeae</taxon>
        <taxon>Loxocarpinae</taxon>
        <taxon>Dorcoceras</taxon>
    </lineage>
</organism>
<gene>
    <name evidence="2" type="ORF">F511_46172</name>
</gene>
<evidence type="ECO:0000256" key="1">
    <source>
        <dbReference type="SAM" id="Phobius"/>
    </source>
</evidence>
<feature type="transmembrane region" description="Helical" evidence="1">
    <location>
        <begin position="62"/>
        <end position="87"/>
    </location>
</feature>
<dbReference type="AlphaFoldDB" id="A0A2Z7A176"/>
<name>A0A2Z7A176_9LAMI</name>
<keyword evidence="1" id="KW-1133">Transmembrane helix</keyword>
<keyword evidence="1" id="KW-0472">Membrane</keyword>
<dbReference type="OrthoDB" id="1301741at2759"/>
<sequence length="91" mass="10510">MHAHLSAQDDDMWFVMTDEPMNIMKANTAMDITAGAPQWIEKTRMEYTPEDKKKVMDLCKQIQILVLSYTKLVVMLLMFLLSVQMLAGNEQ</sequence>
<evidence type="ECO:0000313" key="3">
    <source>
        <dbReference type="Proteomes" id="UP000250235"/>
    </source>
</evidence>
<reference evidence="2 3" key="1">
    <citation type="journal article" date="2015" name="Proc. Natl. Acad. Sci. U.S.A.">
        <title>The resurrection genome of Boea hygrometrica: A blueprint for survival of dehydration.</title>
        <authorList>
            <person name="Xiao L."/>
            <person name="Yang G."/>
            <person name="Zhang L."/>
            <person name="Yang X."/>
            <person name="Zhao S."/>
            <person name="Ji Z."/>
            <person name="Zhou Q."/>
            <person name="Hu M."/>
            <person name="Wang Y."/>
            <person name="Chen M."/>
            <person name="Xu Y."/>
            <person name="Jin H."/>
            <person name="Xiao X."/>
            <person name="Hu G."/>
            <person name="Bao F."/>
            <person name="Hu Y."/>
            <person name="Wan P."/>
            <person name="Li L."/>
            <person name="Deng X."/>
            <person name="Kuang T."/>
            <person name="Xiang C."/>
            <person name="Zhu J.K."/>
            <person name="Oliver M.J."/>
            <person name="He Y."/>
        </authorList>
    </citation>
    <scope>NUCLEOTIDE SEQUENCE [LARGE SCALE GENOMIC DNA]</scope>
    <source>
        <strain evidence="3">cv. XS01</strain>
    </source>
</reference>